<dbReference type="InterPro" id="IPR041891">
    <property type="entry name" value="Alpha_CA_prokaryot-like"/>
</dbReference>
<dbReference type="InterPro" id="IPR023561">
    <property type="entry name" value="Carbonic_anhydrase_a-class"/>
</dbReference>
<protein>
    <recommendedName>
        <fullName evidence="2">Alpha-carbonic anhydrase domain-containing protein</fullName>
    </recommendedName>
</protein>
<dbReference type="eggNOG" id="KOG0382">
    <property type="taxonomic scope" value="Eukaryota"/>
</dbReference>
<evidence type="ECO:0000313" key="4">
    <source>
        <dbReference type="Proteomes" id="UP000019373"/>
    </source>
</evidence>
<keyword evidence="4" id="KW-1185">Reference proteome</keyword>
<dbReference type="GeneID" id="19238849"/>
<dbReference type="Gene3D" id="3.10.200.10">
    <property type="entry name" value="Alpha carbonic anhydrase"/>
    <property type="match status" value="1"/>
</dbReference>
<keyword evidence="1" id="KW-0732">Signal</keyword>
<feature type="chain" id="PRO_5004612220" description="Alpha-carbonic anhydrase domain-containing protein" evidence="1">
    <location>
        <begin position="20"/>
        <end position="275"/>
    </location>
</feature>
<dbReference type="PANTHER" id="PTHR18952:SF274">
    <property type="entry name" value="ALPHA-CARBONIC ANHYDRASE DOMAIN-CONTAINING PROTEIN"/>
    <property type="match status" value="1"/>
</dbReference>
<dbReference type="HOGENOM" id="CLU_039326_4_0_1"/>
<proteinExistence type="predicted"/>
<dbReference type="GO" id="GO:0008270">
    <property type="term" value="F:zinc ion binding"/>
    <property type="evidence" value="ECO:0007669"/>
    <property type="project" value="InterPro"/>
</dbReference>
<feature type="signal peptide" evidence="1">
    <location>
        <begin position="1"/>
        <end position="19"/>
    </location>
</feature>
<organism evidence="3 4">
    <name type="scientific">Endocarpon pusillum (strain Z07020 / HMAS-L-300199)</name>
    <name type="common">Lichen-forming fungus</name>
    <dbReference type="NCBI Taxonomy" id="1263415"/>
    <lineage>
        <taxon>Eukaryota</taxon>
        <taxon>Fungi</taxon>
        <taxon>Dikarya</taxon>
        <taxon>Ascomycota</taxon>
        <taxon>Pezizomycotina</taxon>
        <taxon>Eurotiomycetes</taxon>
        <taxon>Chaetothyriomycetidae</taxon>
        <taxon>Verrucariales</taxon>
        <taxon>Verrucariaceae</taxon>
        <taxon>Endocarpon</taxon>
    </lineage>
</organism>
<evidence type="ECO:0000256" key="1">
    <source>
        <dbReference type="SAM" id="SignalP"/>
    </source>
</evidence>
<sequence>MLVNLFLLIVAAKEALSCARHDNSQRHPHLGKRQTTTNPGRAVTDWRYEASFNWGLLNPNYALCQQGTQQSPIALGLNQGISQAHQPYFEGYTGNVTGNYFNWGYGPAFTLSHPEDEYTGLPSMTFDNETLYLRGWHLHAPADHSVGGDRSKAELHMVHVNEEGEEGAVLAIRLDPGASPSPFFAQLPPMIGFNDTTQIMGVDINPRLALGGVNEFNEFWTYQGSLTSPPCKEGIRWFIARSILFTSVDQMKEILGASTYSARAEQEVWLHQINV</sequence>
<dbReference type="RefSeq" id="XP_007800309.1">
    <property type="nucleotide sequence ID" value="XM_007802118.1"/>
</dbReference>
<dbReference type="PROSITE" id="PS51144">
    <property type="entry name" value="ALPHA_CA_2"/>
    <property type="match status" value="1"/>
</dbReference>
<name>U1G944_ENDPU</name>
<dbReference type="EMBL" id="KE720909">
    <property type="protein sequence ID" value="ERF73997.1"/>
    <property type="molecule type" value="Genomic_DNA"/>
</dbReference>
<dbReference type="InterPro" id="IPR001148">
    <property type="entry name" value="CA_dom"/>
</dbReference>
<evidence type="ECO:0000313" key="3">
    <source>
        <dbReference type="EMBL" id="ERF73997.1"/>
    </source>
</evidence>
<gene>
    <name evidence="3" type="ORF">EPUS_03811</name>
</gene>
<dbReference type="SMART" id="SM01057">
    <property type="entry name" value="Carb_anhydrase"/>
    <property type="match status" value="1"/>
</dbReference>
<dbReference type="OMA" id="VWRHRIN"/>
<dbReference type="InterPro" id="IPR036398">
    <property type="entry name" value="CA_dom_sf"/>
</dbReference>
<dbReference type="CDD" id="cd03124">
    <property type="entry name" value="alpha_CA_prokaryotic_like"/>
    <property type="match status" value="1"/>
</dbReference>
<dbReference type="PANTHER" id="PTHR18952">
    <property type="entry name" value="CARBONIC ANHYDRASE"/>
    <property type="match status" value="1"/>
</dbReference>
<dbReference type="OrthoDB" id="429145at2759"/>
<dbReference type="GO" id="GO:0004089">
    <property type="term" value="F:carbonate dehydratase activity"/>
    <property type="evidence" value="ECO:0007669"/>
    <property type="project" value="InterPro"/>
</dbReference>
<dbReference type="AlphaFoldDB" id="U1G944"/>
<accession>U1G944</accession>
<dbReference type="SUPFAM" id="SSF51069">
    <property type="entry name" value="Carbonic anhydrase"/>
    <property type="match status" value="1"/>
</dbReference>
<evidence type="ECO:0000259" key="2">
    <source>
        <dbReference type="PROSITE" id="PS51144"/>
    </source>
</evidence>
<dbReference type="Pfam" id="PF00194">
    <property type="entry name" value="Carb_anhydrase"/>
    <property type="match status" value="1"/>
</dbReference>
<dbReference type="Proteomes" id="UP000019373">
    <property type="component" value="Unassembled WGS sequence"/>
</dbReference>
<reference evidence="4" key="1">
    <citation type="journal article" date="2014" name="BMC Genomics">
        <title>Genome characteristics reveal the impact of lichenization on lichen-forming fungus Endocarpon pusillum Hedwig (Verrucariales, Ascomycota).</title>
        <authorList>
            <person name="Wang Y.-Y."/>
            <person name="Liu B."/>
            <person name="Zhang X.-Y."/>
            <person name="Zhou Q.-M."/>
            <person name="Zhang T."/>
            <person name="Li H."/>
            <person name="Yu Y.-F."/>
            <person name="Zhang X.-L."/>
            <person name="Hao X.-Y."/>
            <person name="Wang M."/>
            <person name="Wang L."/>
            <person name="Wei J.-C."/>
        </authorList>
    </citation>
    <scope>NUCLEOTIDE SEQUENCE [LARGE SCALE GENOMIC DNA]</scope>
    <source>
        <strain evidence="4">Z07020 / HMAS-L-300199</strain>
    </source>
</reference>
<feature type="domain" description="Alpha-carbonic anhydrase" evidence="2">
    <location>
        <begin position="44"/>
        <end position="275"/>
    </location>
</feature>